<proteinExistence type="predicted"/>
<evidence type="ECO:0000313" key="2">
    <source>
        <dbReference type="EMBL" id="ETI34506.1"/>
    </source>
</evidence>
<feature type="signal peptide" evidence="1">
    <location>
        <begin position="1"/>
        <end position="24"/>
    </location>
</feature>
<reference evidence="2 3" key="1">
    <citation type="submission" date="2013-11" db="EMBL/GenBank/DDBJ databases">
        <title>The Genome Sequence of Phytophthora parasitica P1569.</title>
        <authorList>
            <consortium name="The Broad Institute Genomics Platform"/>
            <person name="Russ C."/>
            <person name="Tyler B."/>
            <person name="Panabieres F."/>
            <person name="Shan W."/>
            <person name="Tripathy S."/>
            <person name="Grunwald N."/>
            <person name="Machado M."/>
            <person name="Johnson C.S."/>
            <person name="Arredondo F."/>
            <person name="Hong C."/>
            <person name="Coffey M."/>
            <person name="Young S.K."/>
            <person name="Zeng Q."/>
            <person name="Gargeya S."/>
            <person name="Fitzgerald M."/>
            <person name="Abouelleil A."/>
            <person name="Alvarado L."/>
            <person name="Chapman S.B."/>
            <person name="Gainer-Dewar J."/>
            <person name="Goldberg J."/>
            <person name="Griggs A."/>
            <person name="Gujja S."/>
            <person name="Hansen M."/>
            <person name="Howarth C."/>
            <person name="Imamovic A."/>
            <person name="Ireland A."/>
            <person name="Larimer J."/>
            <person name="McCowan C."/>
            <person name="Murphy C."/>
            <person name="Pearson M."/>
            <person name="Poon T.W."/>
            <person name="Priest M."/>
            <person name="Roberts A."/>
            <person name="Saif S."/>
            <person name="Shea T."/>
            <person name="Sykes S."/>
            <person name="Wortman J."/>
            <person name="Nusbaum C."/>
            <person name="Birren B."/>
        </authorList>
    </citation>
    <scope>NUCLEOTIDE SEQUENCE [LARGE SCALE GENOMIC DNA]</scope>
    <source>
        <strain evidence="2 3">P1569</strain>
    </source>
</reference>
<accession>V9E6A6</accession>
<name>V9E6A6_PHYNI</name>
<evidence type="ECO:0000313" key="3">
    <source>
        <dbReference type="Proteomes" id="UP000018721"/>
    </source>
</evidence>
<evidence type="ECO:0000256" key="1">
    <source>
        <dbReference type="SAM" id="SignalP"/>
    </source>
</evidence>
<keyword evidence="3" id="KW-1185">Reference proteome</keyword>
<protein>
    <submittedName>
        <fullName evidence="2">Uncharacterized protein</fullName>
    </submittedName>
</protein>
<comment type="caution">
    <text evidence="2">The sequence shown here is derived from an EMBL/GenBank/DDBJ whole genome shotgun (WGS) entry which is preliminary data.</text>
</comment>
<organism evidence="2 3">
    <name type="scientific">Phytophthora nicotianae P1569</name>
    <dbReference type="NCBI Taxonomy" id="1317065"/>
    <lineage>
        <taxon>Eukaryota</taxon>
        <taxon>Sar</taxon>
        <taxon>Stramenopiles</taxon>
        <taxon>Oomycota</taxon>
        <taxon>Peronosporomycetes</taxon>
        <taxon>Peronosporales</taxon>
        <taxon>Peronosporaceae</taxon>
        <taxon>Phytophthora</taxon>
    </lineage>
</organism>
<gene>
    <name evidence="2" type="ORF">F443_18996</name>
</gene>
<dbReference type="AlphaFoldDB" id="V9E6A6"/>
<dbReference type="Proteomes" id="UP000018721">
    <property type="component" value="Unassembled WGS sequence"/>
</dbReference>
<sequence length="103" mass="11607">MISAGTSFLSVIAALLSTNSMVNDLPDQNLTMVAATKYQLFLDILRVIDTCFTANRGLPLPKKLMLNRYFSIMYQRAKEIFMFNQFADLDAQIKTDHGDIASH</sequence>
<dbReference type="EMBL" id="ANIZ01003321">
    <property type="protein sequence ID" value="ETI34506.1"/>
    <property type="molecule type" value="Genomic_DNA"/>
</dbReference>
<feature type="chain" id="PRO_5004775175" evidence="1">
    <location>
        <begin position="25"/>
        <end position="103"/>
    </location>
</feature>
<keyword evidence="1" id="KW-0732">Signal</keyword>
<dbReference type="HOGENOM" id="CLU_2269143_0_0_1"/>